<sequence length="103" mass="11847">EQREDGYECGDFPETTAFQRYGVKTSEKAYASDPWRTRVCGCIPFAGASDASDPWRTRVCCRNYRLPEHAHLRYATWLTLDEQAVLEFLSSVSVDLCSRWTTN</sequence>
<proteinExistence type="predicted"/>
<keyword evidence="2" id="KW-1185">Reference proteome</keyword>
<dbReference type="EMBL" id="CASHTH010004418">
    <property type="protein sequence ID" value="CAI8057046.1"/>
    <property type="molecule type" value="Genomic_DNA"/>
</dbReference>
<gene>
    <name evidence="1" type="ORF">GBAR_LOCUS31071</name>
</gene>
<dbReference type="Proteomes" id="UP001174909">
    <property type="component" value="Unassembled WGS sequence"/>
</dbReference>
<dbReference type="AlphaFoldDB" id="A0AA35U0L4"/>
<organism evidence="1 2">
    <name type="scientific">Geodia barretti</name>
    <name type="common">Barrett's horny sponge</name>
    <dbReference type="NCBI Taxonomy" id="519541"/>
    <lineage>
        <taxon>Eukaryota</taxon>
        <taxon>Metazoa</taxon>
        <taxon>Porifera</taxon>
        <taxon>Demospongiae</taxon>
        <taxon>Heteroscleromorpha</taxon>
        <taxon>Tetractinellida</taxon>
        <taxon>Astrophorina</taxon>
        <taxon>Geodiidae</taxon>
        <taxon>Geodia</taxon>
    </lineage>
</organism>
<accession>A0AA35U0L4</accession>
<evidence type="ECO:0000313" key="2">
    <source>
        <dbReference type="Proteomes" id="UP001174909"/>
    </source>
</evidence>
<name>A0AA35U0L4_GEOBA</name>
<reference evidence="1" key="1">
    <citation type="submission" date="2023-03" db="EMBL/GenBank/DDBJ databases">
        <authorList>
            <person name="Steffen K."/>
            <person name="Cardenas P."/>
        </authorList>
    </citation>
    <scope>NUCLEOTIDE SEQUENCE</scope>
</reference>
<feature type="non-terminal residue" evidence="1">
    <location>
        <position position="1"/>
    </location>
</feature>
<protein>
    <submittedName>
        <fullName evidence="1">Uncharacterized protein</fullName>
    </submittedName>
</protein>
<evidence type="ECO:0000313" key="1">
    <source>
        <dbReference type="EMBL" id="CAI8057046.1"/>
    </source>
</evidence>
<comment type="caution">
    <text evidence="1">The sequence shown here is derived from an EMBL/GenBank/DDBJ whole genome shotgun (WGS) entry which is preliminary data.</text>
</comment>